<accession>A0ABY7F1K8</accession>
<sequence>METEKNTDVSNYLKALKEANSDNEKFAALLMAESLVLRENVACFNNIVVTNPSEGDVDGEQLIDDTYDCFNSLSQSLTGLETMLAAGTVAAFCDVVVTQTFGYEKAHDLICCMVSCFGPDTWDGIEWSYHKYVNFLGKQFVEDEEETVEPPWIRPIVHGLDNIMRSKIGSEQREPALKLASMMVQVCGIYSLQPPYTPDFKLFLLTTHLSCVEVRMVLEDTDLTQANTKGRLLSSCYTYLENVINHLSSGPPLDLEERQVVQLHSAMVGAFGAVIHFLKRVALTPELQWNSILLATVRVLGAWMAEETAALREEIYDLIPFLVQLSNENIADATSSSNTEQPVKQDKSESDTVKNGERQSNGSETEGKVVEMDCDSGPDSEKKSERDQNLEDITKPSIDVEMKSNGNTLDINTVIDTHTEVEGEPDKTGPETKSQGVSTDAENEDGYTDAMQERVRDANLEKDILTEEELQELHVKADILHYLLPGLCHLTAEEEPRKLLLESGALEHEDKLLVLWSHLITLGLMLMRALNKTAGDFLEPESIKKFYQSSVRFLSGAYTARHKKKGAVLDIVEPYKVVWEQISQTWFLSMQACIPLYGELPGLILASSWLPSMIKVFQVKRVQQHIECFLNSCMTGGFGSIMFVTTCGI</sequence>
<proteinExistence type="inferred from homology"/>
<evidence type="ECO:0000313" key="4">
    <source>
        <dbReference type="Proteomes" id="UP001164746"/>
    </source>
</evidence>
<evidence type="ECO:0000313" key="3">
    <source>
        <dbReference type="EMBL" id="WAR13241.1"/>
    </source>
</evidence>
<dbReference type="Proteomes" id="UP001164746">
    <property type="component" value="Chromosome 8"/>
</dbReference>
<feature type="region of interest" description="Disordered" evidence="2">
    <location>
        <begin position="333"/>
        <end position="449"/>
    </location>
</feature>
<feature type="compositionally biased region" description="Basic and acidic residues" evidence="2">
    <location>
        <begin position="417"/>
        <end position="430"/>
    </location>
</feature>
<dbReference type="InterPro" id="IPR008709">
    <property type="entry name" value="Neurochondrin"/>
</dbReference>
<reference evidence="3" key="1">
    <citation type="submission" date="2022-11" db="EMBL/GenBank/DDBJ databases">
        <title>Centuries of genome instability and evolution in soft-shell clam transmissible cancer (bioRxiv).</title>
        <authorList>
            <person name="Hart S.F.M."/>
            <person name="Yonemitsu M.A."/>
            <person name="Giersch R.M."/>
            <person name="Beal B.F."/>
            <person name="Arriagada G."/>
            <person name="Davis B.W."/>
            <person name="Ostrander E.A."/>
            <person name="Goff S.P."/>
            <person name="Metzger M.J."/>
        </authorList>
    </citation>
    <scope>NUCLEOTIDE SEQUENCE</scope>
    <source>
        <strain evidence="3">MELC-2E11</strain>
        <tissue evidence="3">Siphon/mantle</tissue>
    </source>
</reference>
<keyword evidence="4" id="KW-1185">Reference proteome</keyword>
<dbReference type="PANTHER" id="PTHR13109">
    <property type="entry name" value="NEUROCHONDRIN"/>
    <property type="match status" value="1"/>
</dbReference>
<dbReference type="PANTHER" id="PTHR13109:SF7">
    <property type="entry name" value="NEUROCHONDRIN"/>
    <property type="match status" value="1"/>
</dbReference>
<organism evidence="3 4">
    <name type="scientific">Mya arenaria</name>
    <name type="common">Soft-shell clam</name>
    <dbReference type="NCBI Taxonomy" id="6604"/>
    <lineage>
        <taxon>Eukaryota</taxon>
        <taxon>Metazoa</taxon>
        <taxon>Spiralia</taxon>
        <taxon>Lophotrochozoa</taxon>
        <taxon>Mollusca</taxon>
        <taxon>Bivalvia</taxon>
        <taxon>Autobranchia</taxon>
        <taxon>Heteroconchia</taxon>
        <taxon>Euheterodonta</taxon>
        <taxon>Imparidentia</taxon>
        <taxon>Neoheterodontei</taxon>
        <taxon>Myida</taxon>
        <taxon>Myoidea</taxon>
        <taxon>Myidae</taxon>
        <taxon>Mya</taxon>
    </lineage>
</organism>
<feature type="compositionally biased region" description="Polar residues" evidence="2">
    <location>
        <begin position="431"/>
        <end position="440"/>
    </location>
</feature>
<feature type="compositionally biased region" description="Polar residues" evidence="2">
    <location>
        <begin position="404"/>
        <end position="416"/>
    </location>
</feature>
<protein>
    <submittedName>
        <fullName evidence="3">NCDN-like protein</fullName>
    </submittedName>
</protein>
<name>A0ABY7F1K8_MYAAR</name>
<feature type="compositionally biased region" description="Basic and acidic residues" evidence="2">
    <location>
        <begin position="343"/>
        <end position="357"/>
    </location>
</feature>
<feature type="compositionally biased region" description="Polar residues" evidence="2">
    <location>
        <begin position="333"/>
        <end position="342"/>
    </location>
</feature>
<evidence type="ECO:0000256" key="1">
    <source>
        <dbReference type="ARBA" id="ARBA00006927"/>
    </source>
</evidence>
<feature type="compositionally biased region" description="Basic and acidic residues" evidence="2">
    <location>
        <begin position="379"/>
        <end position="402"/>
    </location>
</feature>
<comment type="similarity">
    <text evidence="1">Belongs to the neurochondrin family.</text>
</comment>
<gene>
    <name evidence="3" type="ORF">MAR_027421</name>
</gene>
<dbReference type="EMBL" id="CP111019">
    <property type="protein sequence ID" value="WAR13241.1"/>
    <property type="molecule type" value="Genomic_DNA"/>
</dbReference>
<dbReference type="Pfam" id="PF05536">
    <property type="entry name" value="Neurochondrin"/>
    <property type="match status" value="3"/>
</dbReference>
<evidence type="ECO:0000256" key="2">
    <source>
        <dbReference type="SAM" id="MobiDB-lite"/>
    </source>
</evidence>